<dbReference type="EMBL" id="MZ089804">
    <property type="protein sequence ID" value="QXN75274.1"/>
    <property type="molecule type" value="Genomic_DNA"/>
</dbReference>
<sequence>MMRNSRYTSSMFRSLGLTDEFNNSPDMPMASPEQIAKDELFAYGNYKELIQTLFKDGFSYGDLHKIVTQSSDQGVVTFVNNFLFKSLPKLPGYPTDEDAFNSIIPRSVQTEAELRPYLDNLKQFISDYRSEHEENSEPSKPDQS</sequence>
<organism evidence="1">
    <name type="scientific">Microvirus mar58</name>
    <dbReference type="NCBI Taxonomy" id="2851194"/>
    <lineage>
        <taxon>Viruses</taxon>
        <taxon>Monodnaviria</taxon>
        <taxon>Sangervirae</taxon>
        <taxon>Phixviricota</taxon>
        <taxon>Malgrandaviricetes</taxon>
        <taxon>Petitvirales</taxon>
        <taxon>Microviridae</taxon>
    </lineage>
</organism>
<protein>
    <submittedName>
        <fullName evidence="1">Uncharacterized protein</fullName>
    </submittedName>
</protein>
<proteinExistence type="predicted"/>
<accession>A0A8F5ML83</accession>
<name>A0A8F5ML83_9VIRU</name>
<reference evidence="1" key="1">
    <citation type="submission" date="2021-04" db="EMBL/GenBank/DDBJ databases">
        <title>Genomes of microviruses identified in yellow-bellied marmot fecal samples.</title>
        <authorList>
            <person name="Varsani A."/>
            <person name="Kraberger S."/>
            <person name="Chatterjee A."/>
            <person name="Richet C."/>
            <person name="Fontenele R.S."/>
            <person name="Schmidlin K."/>
            <person name="Blumstein D.T."/>
        </authorList>
    </citation>
    <scope>NUCLEOTIDE SEQUENCE</scope>
    <source>
        <strain evidence="1">Mar58</strain>
    </source>
</reference>
<evidence type="ECO:0000313" key="1">
    <source>
        <dbReference type="EMBL" id="QXN75274.1"/>
    </source>
</evidence>